<dbReference type="PANTHER" id="PTHR30158">
    <property type="entry name" value="ACRA/E-RELATED COMPONENT OF DRUG EFFLUX TRANSPORTER"/>
    <property type="match status" value="1"/>
</dbReference>
<evidence type="ECO:0000256" key="4">
    <source>
        <dbReference type="SAM" id="MobiDB-lite"/>
    </source>
</evidence>
<dbReference type="PATRIC" id="fig|106592.7.peg.7104"/>
<dbReference type="GO" id="GO:0046677">
    <property type="term" value="P:response to antibiotic"/>
    <property type="evidence" value="ECO:0007669"/>
    <property type="project" value="TreeGrafter"/>
</dbReference>
<comment type="subcellular location">
    <subcellularLocation>
        <location evidence="1">Cell envelope</location>
    </subcellularLocation>
</comment>
<dbReference type="Pfam" id="PF25876">
    <property type="entry name" value="HH_MFP_RND"/>
    <property type="match status" value="1"/>
</dbReference>
<evidence type="ECO:0000259" key="8">
    <source>
        <dbReference type="Pfam" id="PF25944"/>
    </source>
</evidence>
<dbReference type="OrthoDB" id="9800613at2"/>
<dbReference type="NCBIfam" id="TIGR01730">
    <property type="entry name" value="RND_mfp"/>
    <property type="match status" value="1"/>
</dbReference>
<keyword evidence="3" id="KW-0175">Coiled coil</keyword>
<dbReference type="Gene3D" id="2.40.420.20">
    <property type="match status" value="1"/>
</dbReference>
<evidence type="ECO:0000256" key="2">
    <source>
        <dbReference type="ARBA" id="ARBA00009477"/>
    </source>
</evidence>
<evidence type="ECO:0000313" key="11">
    <source>
        <dbReference type="Proteomes" id="UP000037425"/>
    </source>
</evidence>
<keyword evidence="5" id="KW-0732">Signal</keyword>
<evidence type="ECO:0000256" key="3">
    <source>
        <dbReference type="SAM" id="Coils"/>
    </source>
</evidence>
<dbReference type="AlphaFoldDB" id="A0A0L8BVC7"/>
<dbReference type="PANTHER" id="PTHR30158:SF3">
    <property type="entry name" value="MULTIDRUG EFFLUX PUMP SUBUNIT ACRA-RELATED"/>
    <property type="match status" value="1"/>
</dbReference>
<feature type="domain" description="Multidrug resistance protein MdtA-like beta-barrel" evidence="8">
    <location>
        <begin position="211"/>
        <end position="300"/>
    </location>
</feature>
<feature type="domain" description="Multidrug resistance protein MdtA-like barrel-sandwich hybrid" evidence="7">
    <location>
        <begin position="64"/>
        <end position="207"/>
    </location>
</feature>
<dbReference type="Pfam" id="PF25967">
    <property type="entry name" value="RND-MFP_C"/>
    <property type="match status" value="1"/>
</dbReference>
<dbReference type="EMBL" id="LGAP01000007">
    <property type="protein sequence ID" value="KOF18510.1"/>
    <property type="molecule type" value="Genomic_DNA"/>
</dbReference>
<evidence type="ECO:0000256" key="1">
    <source>
        <dbReference type="ARBA" id="ARBA00004196"/>
    </source>
</evidence>
<comment type="caution">
    <text evidence="10">The sequence shown here is derived from an EMBL/GenBank/DDBJ whole genome shotgun (WGS) entry which is preliminary data.</text>
</comment>
<dbReference type="Gene3D" id="2.40.30.170">
    <property type="match status" value="1"/>
</dbReference>
<evidence type="ECO:0000313" key="10">
    <source>
        <dbReference type="EMBL" id="KOF18510.1"/>
    </source>
</evidence>
<evidence type="ECO:0000259" key="7">
    <source>
        <dbReference type="Pfam" id="PF25917"/>
    </source>
</evidence>
<name>A0A0L8BVC7_ENSAD</name>
<proteinExistence type="inferred from homology"/>
<dbReference type="GO" id="GO:0005886">
    <property type="term" value="C:plasma membrane"/>
    <property type="evidence" value="ECO:0007669"/>
    <property type="project" value="UniProtKB-SubCell"/>
</dbReference>
<dbReference type="InterPro" id="IPR058624">
    <property type="entry name" value="MdtA-like_HH"/>
</dbReference>
<comment type="similarity">
    <text evidence="2">Belongs to the membrane fusion protein (MFP) (TC 8.A.1) family.</text>
</comment>
<dbReference type="InterPro" id="IPR058626">
    <property type="entry name" value="MdtA-like_b-barrel"/>
</dbReference>
<dbReference type="RefSeq" id="WP_053249473.1">
    <property type="nucleotide sequence ID" value="NZ_LGAP01000007.1"/>
</dbReference>
<feature type="domain" description="Multidrug resistance protein MdtA-like alpha-helical hairpin" evidence="6">
    <location>
        <begin position="106"/>
        <end position="174"/>
    </location>
</feature>
<organism evidence="10 11">
    <name type="scientific">Ensifer adhaerens</name>
    <name type="common">Sinorhizobium morelense</name>
    <dbReference type="NCBI Taxonomy" id="106592"/>
    <lineage>
        <taxon>Bacteria</taxon>
        <taxon>Pseudomonadati</taxon>
        <taxon>Pseudomonadota</taxon>
        <taxon>Alphaproteobacteria</taxon>
        <taxon>Hyphomicrobiales</taxon>
        <taxon>Rhizobiaceae</taxon>
        <taxon>Sinorhizobium/Ensifer group</taxon>
        <taxon>Ensifer</taxon>
    </lineage>
</organism>
<dbReference type="SUPFAM" id="SSF111369">
    <property type="entry name" value="HlyD-like secretion proteins"/>
    <property type="match status" value="1"/>
</dbReference>
<accession>A0A0L8BVC7</accession>
<feature type="domain" description="Multidrug resistance protein MdtA-like C-terminal permuted SH3" evidence="9">
    <location>
        <begin position="305"/>
        <end position="365"/>
    </location>
</feature>
<feature type="chain" id="PRO_5005581157" evidence="5">
    <location>
        <begin position="30"/>
        <end position="391"/>
    </location>
</feature>
<feature type="signal peptide" evidence="5">
    <location>
        <begin position="1"/>
        <end position="29"/>
    </location>
</feature>
<protein>
    <submittedName>
        <fullName evidence="10">RND transporter</fullName>
    </submittedName>
</protein>
<feature type="compositionally biased region" description="Polar residues" evidence="4">
    <location>
        <begin position="382"/>
        <end position="391"/>
    </location>
</feature>
<dbReference type="FunFam" id="2.40.420.20:FF:000001">
    <property type="entry name" value="Efflux RND transporter periplasmic adaptor subunit"/>
    <property type="match status" value="1"/>
</dbReference>
<dbReference type="Proteomes" id="UP000037425">
    <property type="component" value="Unassembled WGS sequence"/>
</dbReference>
<dbReference type="Pfam" id="PF25917">
    <property type="entry name" value="BSH_RND"/>
    <property type="match status" value="1"/>
</dbReference>
<dbReference type="InterPro" id="IPR058627">
    <property type="entry name" value="MdtA-like_C"/>
</dbReference>
<gene>
    <name evidence="10" type="ORF">AC244_14245</name>
</gene>
<feature type="region of interest" description="Disordered" evidence="4">
    <location>
        <begin position="369"/>
        <end position="391"/>
    </location>
</feature>
<dbReference type="Gene3D" id="2.40.50.100">
    <property type="match status" value="1"/>
</dbReference>
<reference evidence="11" key="1">
    <citation type="submission" date="2015-07" db="EMBL/GenBank/DDBJ databases">
        <title>Whole genome sequence of an Ensifer adhaerens strain isolated from a cave pool in the Wind Cave National Park.</title>
        <authorList>
            <person name="Eng W.W.H."/>
            <person name="Gan H.M."/>
            <person name="Barton H.A."/>
            <person name="Savka M.A."/>
        </authorList>
    </citation>
    <scope>NUCLEOTIDE SEQUENCE [LARGE SCALE GENOMIC DNA]</scope>
    <source>
        <strain evidence="11">SD006</strain>
    </source>
</reference>
<evidence type="ECO:0000256" key="5">
    <source>
        <dbReference type="SAM" id="SignalP"/>
    </source>
</evidence>
<evidence type="ECO:0000259" key="6">
    <source>
        <dbReference type="Pfam" id="PF25876"/>
    </source>
</evidence>
<dbReference type="Pfam" id="PF25944">
    <property type="entry name" value="Beta-barrel_RND"/>
    <property type="match status" value="1"/>
</dbReference>
<dbReference type="InterPro" id="IPR058625">
    <property type="entry name" value="MdtA-like_BSH"/>
</dbReference>
<sequence>MKLNKISNRSRACLAAGGIFLAANSVTFAQWGDDAAPATVGVLTVAEQAVPVLNELPGRVAATRISEVRARVSGILLERVFEQGALVKEGDVLYRINPELFRVRVESAEAALQRAEATLANSRQQLKRQLTLRERNIASGVEYETAEVTVKQAEADVAASKAVLKEAKINLGYTEVRAPITGVIGGALITEGALVVADGTQNLALIQQIDPVYADFTQPAAELLKLKRAVEQGLLDSPAPGQISVQLVFDDGSVYGHEGRLLFSSAGVDATTGQVTLRGEFPNPKGDLLPGLYVRVRVEQAVRRNAIVVPQRAINRTMEGAAQVFVVGDGDTVEARDVKLGRVTSGNWIVEDGLKPGDRVIVDGVMKAQPGGKVTPEPLKVSDQQPTAAQK</sequence>
<dbReference type="GO" id="GO:0022857">
    <property type="term" value="F:transmembrane transporter activity"/>
    <property type="evidence" value="ECO:0007669"/>
    <property type="project" value="InterPro"/>
</dbReference>
<dbReference type="InterPro" id="IPR006143">
    <property type="entry name" value="RND_pump_MFP"/>
</dbReference>
<evidence type="ECO:0000259" key="9">
    <source>
        <dbReference type="Pfam" id="PF25967"/>
    </source>
</evidence>
<dbReference type="Gene3D" id="1.10.287.470">
    <property type="entry name" value="Helix hairpin bin"/>
    <property type="match status" value="1"/>
</dbReference>
<feature type="coiled-coil region" evidence="3">
    <location>
        <begin position="105"/>
        <end position="170"/>
    </location>
</feature>